<protein>
    <recommendedName>
        <fullName evidence="3">DUF559 domain-containing protein</fullName>
    </recommendedName>
</protein>
<proteinExistence type="predicted"/>
<dbReference type="Proteomes" id="UP000196560">
    <property type="component" value="Unassembled WGS sequence"/>
</dbReference>
<accession>A0A1Y3U2L4</accession>
<organism evidence="1 2">
    <name type="scientific">Enorma massiliensis</name>
    <dbReference type="NCBI Taxonomy" id="1472761"/>
    <lineage>
        <taxon>Bacteria</taxon>
        <taxon>Bacillati</taxon>
        <taxon>Actinomycetota</taxon>
        <taxon>Coriobacteriia</taxon>
        <taxon>Coriobacteriales</taxon>
        <taxon>Coriobacteriaceae</taxon>
        <taxon>Enorma</taxon>
    </lineage>
</organism>
<evidence type="ECO:0008006" key="3">
    <source>
        <dbReference type="Google" id="ProtNLM"/>
    </source>
</evidence>
<dbReference type="Gene3D" id="3.40.960.10">
    <property type="entry name" value="VSR Endonuclease"/>
    <property type="match status" value="1"/>
</dbReference>
<name>A0A1Y3U2L4_9ACTN</name>
<reference evidence="2" key="1">
    <citation type="submission" date="2017-04" db="EMBL/GenBank/DDBJ databases">
        <title>Function of individual gut microbiota members based on whole genome sequencing of pure cultures obtained from chicken caecum.</title>
        <authorList>
            <person name="Medvecky M."/>
            <person name="Cejkova D."/>
            <person name="Polansky O."/>
            <person name="Karasova D."/>
            <person name="Kubasova T."/>
            <person name="Cizek A."/>
            <person name="Rychlik I."/>
        </authorList>
    </citation>
    <scope>NUCLEOTIDE SEQUENCE [LARGE SCALE GENOMIC DNA]</scope>
    <source>
        <strain evidence="2">An70</strain>
    </source>
</reference>
<comment type="caution">
    <text evidence="1">The sequence shown here is derived from an EMBL/GenBank/DDBJ whole genome shotgun (WGS) entry which is preliminary data.</text>
</comment>
<gene>
    <name evidence="1" type="ORF">B5G21_05495</name>
</gene>
<sequence length="342" mass="38120">MDIPVVLSHRTAALIRRTEHLERLRAAARANGERYGVAPYVEESDLPDIGLSTSGLKASAIVQRIRSALSTWGIPDRDLVRLDVMVPFAEDRVRTRGMDCHTLGRAIGEYDVFPVARGLVTVSDALCFAQAGAWMGSMELIEWAYELCGAYFLPLDGDYAERPVCLTRDELRCQLERYRGVRGAAHALRALNSVHDGARSPMETAQAMMVSCPKSMGGLGYRHIVLNHRVGVPPDYSRYTSAPYYEIDLFAPVRGVGVEYDGDEHSKKARRGHDAERMNVLSLMGYDIKVLTSVQFSRQLDMHRAMNGIAASIGIKVPSSAKFQQAQEQLRRFVTRRWCNGS</sequence>
<dbReference type="eggNOG" id="COG2852">
    <property type="taxonomic scope" value="Bacteria"/>
</dbReference>
<dbReference type="RefSeq" id="WP_087186348.1">
    <property type="nucleotide sequence ID" value="NZ_NFHO01000005.1"/>
</dbReference>
<dbReference type="AlphaFoldDB" id="A0A1Y3U2L4"/>
<keyword evidence="2" id="KW-1185">Reference proteome</keyword>
<dbReference type="STRING" id="1118060.GCA_000311845_01478"/>
<dbReference type="EMBL" id="NFHO01000005">
    <property type="protein sequence ID" value="OUN43052.1"/>
    <property type="molecule type" value="Genomic_DNA"/>
</dbReference>
<evidence type="ECO:0000313" key="2">
    <source>
        <dbReference type="Proteomes" id="UP000196560"/>
    </source>
</evidence>
<evidence type="ECO:0000313" key="1">
    <source>
        <dbReference type="EMBL" id="OUN43052.1"/>
    </source>
</evidence>